<protein>
    <submittedName>
        <fullName evidence="1">Uncharacterized protein</fullName>
    </submittedName>
</protein>
<gene>
    <name evidence="1" type="ORF">ADEAN_000051600</name>
</gene>
<evidence type="ECO:0000313" key="1">
    <source>
        <dbReference type="EMBL" id="CAD2213080.1"/>
    </source>
</evidence>
<dbReference type="VEuPathDB" id="TriTrypDB:ADEAN_000051600"/>
<dbReference type="AlphaFoldDB" id="A0A7G2C033"/>
<proteinExistence type="predicted"/>
<organism evidence="1 2">
    <name type="scientific">Angomonas deanei</name>
    <dbReference type="NCBI Taxonomy" id="59799"/>
    <lineage>
        <taxon>Eukaryota</taxon>
        <taxon>Discoba</taxon>
        <taxon>Euglenozoa</taxon>
        <taxon>Kinetoplastea</taxon>
        <taxon>Metakinetoplastina</taxon>
        <taxon>Trypanosomatida</taxon>
        <taxon>Trypanosomatidae</taxon>
        <taxon>Strigomonadinae</taxon>
        <taxon>Angomonas</taxon>
    </lineage>
</organism>
<name>A0A7G2C033_9TRYP</name>
<sequence length="191" mass="21282">MSGKRSSIASGEVEAVAEPQQPAIPLPATIRYASVNFRFGSAWFIAPFRTHVGDMVVVEYPGTASLHMGLVAAITTEKPETFYTEENMHPNYLSEEEILTLPRLLRHARDFDKQTKLDLRQSDLRSLENAQTLAAELQAPITFLDAEWLLDFSAITFLVDVYGDVEAVDQLADELAVQEGAEVVFTFPTIY</sequence>
<evidence type="ECO:0000313" key="2">
    <source>
        <dbReference type="Proteomes" id="UP000515908"/>
    </source>
</evidence>
<dbReference type="EMBL" id="LR877145">
    <property type="protein sequence ID" value="CAD2213080.1"/>
    <property type="molecule type" value="Genomic_DNA"/>
</dbReference>
<dbReference type="Proteomes" id="UP000515908">
    <property type="component" value="Chromosome 01"/>
</dbReference>
<reference evidence="1 2" key="1">
    <citation type="submission" date="2020-08" db="EMBL/GenBank/DDBJ databases">
        <authorList>
            <person name="Newling K."/>
            <person name="Davey J."/>
            <person name="Forrester S."/>
        </authorList>
    </citation>
    <scope>NUCLEOTIDE SEQUENCE [LARGE SCALE GENOMIC DNA]</scope>
    <source>
        <strain evidence="2">Crithidia deanei Carvalho (ATCC PRA-265)</strain>
    </source>
</reference>
<accession>A0A7G2C033</accession>
<keyword evidence="2" id="KW-1185">Reference proteome</keyword>